<feature type="transmembrane region" description="Helical" evidence="1">
    <location>
        <begin position="129"/>
        <end position="158"/>
    </location>
</feature>
<accession>A0A540LL10</accession>
<gene>
    <name evidence="2" type="ORF">C1H46_027307</name>
</gene>
<keyword evidence="1" id="KW-0472">Membrane</keyword>
<proteinExistence type="predicted"/>
<evidence type="ECO:0000256" key="1">
    <source>
        <dbReference type="SAM" id="Phobius"/>
    </source>
</evidence>
<dbReference type="AlphaFoldDB" id="A0A540LL10"/>
<protein>
    <submittedName>
        <fullName evidence="2">Uncharacterized protein</fullName>
    </submittedName>
</protein>
<sequence length="208" mass="23262">MVPVPDVVGDLSPGFLSLPANTIAPILFLDRWSNQPSSGGMDKTLFPGFVPMFQGTISLIWGFWDHIWGSWGRLWGSALKQLQYFESAHKFHSCFGGFHLISCMLLLVRDNYMLLPLQRTEGVVFRMVWFLLDMQVGLLFYIFEALMGFCIALCGGIPQVFRSPGVSIFSAAVVAAGVFRLRVISFCRGVTFGPLRVDSGFWAEPHLM</sequence>
<organism evidence="2 3">
    <name type="scientific">Malus baccata</name>
    <name type="common">Siberian crab apple</name>
    <name type="synonym">Pyrus baccata</name>
    <dbReference type="NCBI Taxonomy" id="106549"/>
    <lineage>
        <taxon>Eukaryota</taxon>
        <taxon>Viridiplantae</taxon>
        <taxon>Streptophyta</taxon>
        <taxon>Embryophyta</taxon>
        <taxon>Tracheophyta</taxon>
        <taxon>Spermatophyta</taxon>
        <taxon>Magnoliopsida</taxon>
        <taxon>eudicotyledons</taxon>
        <taxon>Gunneridae</taxon>
        <taxon>Pentapetalae</taxon>
        <taxon>rosids</taxon>
        <taxon>fabids</taxon>
        <taxon>Rosales</taxon>
        <taxon>Rosaceae</taxon>
        <taxon>Amygdaloideae</taxon>
        <taxon>Maleae</taxon>
        <taxon>Malus</taxon>
    </lineage>
</organism>
<feature type="transmembrane region" description="Helical" evidence="1">
    <location>
        <begin position="12"/>
        <end position="32"/>
    </location>
</feature>
<feature type="transmembrane region" description="Helical" evidence="1">
    <location>
        <begin position="164"/>
        <end position="183"/>
    </location>
</feature>
<keyword evidence="1" id="KW-1133">Transmembrane helix</keyword>
<evidence type="ECO:0000313" key="2">
    <source>
        <dbReference type="EMBL" id="TQD87167.1"/>
    </source>
</evidence>
<dbReference type="Proteomes" id="UP000315295">
    <property type="component" value="Unassembled WGS sequence"/>
</dbReference>
<keyword evidence="3" id="KW-1185">Reference proteome</keyword>
<feature type="transmembrane region" description="Helical" evidence="1">
    <location>
        <begin position="90"/>
        <end position="108"/>
    </location>
</feature>
<reference evidence="2 3" key="1">
    <citation type="journal article" date="2019" name="G3 (Bethesda)">
        <title>Sequencing of a Wild Apple (Malus baccata) Genome Unravels the Differences Between Cultivated and Wild Apple Species Regarding Disease Resistance and Cold Tolerance.</title>
        <authorList>
            <person name="Chen X."/>
        </authorList>
    </citation>
    <scope>NUCLEOTIDE SEQUENCE [LARGE SCALE GENOMIC DNA]</scope>
    <source>
        <strain evidence="3">cv. Shandingzi</strain>
        <tissue evidence="2">Leaves</tissue>
    </source>
</reference>
<evidence type="ECO:0000313" key="3">
    <source>
        <dbReference type="Proteomes" id="UP000315295"/>
    </source>
</evidence>
<dbReference type="EMBL" id="VIEB01000546">
    <property type="protein sequence ID" value="TQD87167.1"/>
    <property type="molecule type" value="Genomic_DNA"/>
</dbReference>
<comment type="caution">
    <text evidence="2">The sequence shown here is derived from an EMBL/GenBank/DDBJ whole genome shotgun (WGS) entry which is preliminary data.</text>
</comment>
<name>A0A540LL10_MALBA</name>
<keyword evidence="1" id="KW-0812">Transmembrane</keyword>
<feature type="transmembrane region" description="Helical" evidence="1">
    <location>
        <begin position="44"/>
        <end position="64"/>
    </location>
</feature>